<dbReference type="Proteomes" id="UP000824540">
    <property type="component" value="Unassembled WGS sequence"/>
</dbReference>
<reference evidence="2" key="1">
    <citation type="thesis" date="2021" institute="BYU ScholarsArchive" country="Provo, UT, USA">
        <title>Applications of and Algorithms for Genome Assembly and Genomic Analyses with an Emphasis on Marine Teleosts.</title>
        <authorList>
            <person name="Pickett B.D."/>
        </authorList>
    </citation>
    <scope>NUCLEOTIDE SEQUENCE</scope>
    <source>
        <strain evidence="2">HI-2016</strain>
    </source>
</reference>
<dbReference type="EMBL" id="JAFBMS010000829">
    <property type="protein sequence ID" value="KAG9329968.1"/>
    <property type="molecule type" value="Genomic_DNA"/>
</dbReference>
<name>A0A8T2MWC4_9TELE</name>
<accession>A0A8T2MWC4</accession>
<gene>
    <name evidence="2" type="ORF">JZ751_028428</name>
</gene>
<evidence type="ECO:0000256" key="1">
    <source>
        <dbReference type="SAM" id="MobiDB-lite"/>
    </source>
</evidence>
<sequence>MDDATPADLTAVTASSSQSPVLVPPPPPHHSVSCLERDGRKEDGEEEGEELSYKDALIWAEVGGRGASCCGVRFIQYVQCVECAQPTGAQRGTVPERDTVSLYRLSR</sequence>
<keyword evidence="3" id="KW-1185">Reference proteome</keyword>
<feature type="region of interest" description="Disordered" evidence="1">
    <location>
        <begin position="1"/>
        <end position="49"/>
    </location>
</feature>
<evidence type="ECO:0000313" key="3">
    <source>
        <dbReference type="Proteomes" id="UP000824540"/>
    </source>
</evidence>
<proteinExistence type="predicted"/>
<protein>
    <submittedName>
        <fullName evidence="2">Uncharacterized protein</fullName>
    </submittedName>
</protein>
<evidence type="ECO:0000313" key="2">
    <source>
        <dbReference type="EMBL" id="KAG9329968.1"/>
    </source>
</evidence>
<organism evidence="2 3">
    <name type="scientific">Albula glossodonta</name>
    <name type="common">roundjaw bonefish</name>
    <dbReference type="NCBI Taxonomy" id="121402"/>
    <lineage>
        <taxon>Eukaryota</taxon>
        <taxon>Metazoa</taxon>
        <taxon>Chordata</taxon>
        <taxon>Craniata</taxon>
        <taxon>Vertebrata</taxon>
        <taxon>Euteleostomi</taxon>
        <taxon>Actinopterygii</taxon>
        <taxon>Neopterygii</taxon>
        <taxon>Teleostei</taxon>
        <taxon>Albuliformes</taxon>
        <taxon>Albulidae</taxon>
        <taxon>Albula</taxon>
    </lineage>
</organism>
<dbReference type="AlphaFoldDB" id="A0A8T2MWC4"/>
<comment type="caution">
    <text evidence="2">The sequence shown here is derived from an EMBL/GenBank/DDBJ whole genome shotgun (WGS) entry which is preliminary data.</text>
</comment>